<protein>
    <submittedName>
        <fullName evidence="1">Uncharacterized protein</fullName>
    </submittedName>
</protein>
<dbReference type="AlphaFoldDB" id="A0A0A9EMZ8"/>
<organism evidence="1">
    <name type="scientific">Arundo donax</name>
    <name type="common">Giant reed</name>
    <name type="synonym">Donax arundinaceus</name>
    <dbReference type="NCBI Taxonomy" id="35708"/>
    <lineage>
        <taxon>Eukaryota</taxon>
        <taxon>Viridiplantae</taxon>
        <taxon>Streptophyta</taxon>
        <taxon>Embryophyta</taxon>
        <taxon>Tracheophyta</taxon>
        <taxon>Spermatophyta</taxon>
        <taxon>Magnoliopsida</taxon>
        <taxon>Liliopsida</taxon>
        <taxon>Poales</taxon>
        <taxon>Poaceae</taxon>
        <taxon>PACMAD clade</taxon>
        <taxon>Arundinoideae</taxon>
        <taxon>Arundineae</taxon>
        <taxon>Arundo</taxon>
    </lineage>
</organism>
<name>A0A0A9EMZ8_ARUDO</name>
<reference evidence="1" key="1">
    <citation type="submission" date="2014-09" db="EMBL/GenBank/DDBJ databases">
        <authorList>
            <person name="Magalhaes I.L.F."/>
            <person name="Oliveira U."/>
            <person name="Santos F.R."/>
            <person name="Vidigal T.H.D.A."/>
            <person name="Brescovit A.D."/>
            <person name="Santos A.J."/>
        </authorList>
    </citation>
    <scope>NUCLEOTIDE SEQUENCE</scope>
    <source>
        <tissue evidence="1">Shoot tissue taken approximately 20 cm above the soil surface</tissue>
    </source>
</reference>
<sequence>MLGCCLMLSVTKATFASIV</sequence>
<evidence type="ECO:0000313" key="1">
    <source>
        <dbReference type="EMBL" id="JAD97422.1"/>
    </source>
</evidence>
<accession>A0A0A9EMZ8</accession>
<proteinExistence type="predicted"/>
<reference evidence="1" key="2">
    <citation type="journal article" date="2015" name="Data Brief">
        <title>Shoot transcriptome of the giant reed, Arundo donax.</title>
        <authorList>
            <person name="Barrero R.A."/>
            <person name="Guerrero F.D."/>
            <person name="Moolhuijzen P."/>
            <person name="Goolsby J.A."/>
            <person name="Tidwell J."/>
            <person name="Bellgard S.E."/>
            <person name="Bellgard M.I."/>
        </authorList>
    </citation>
    <scope>NUCLEOTIDE SEQUENCE</scope>
    <source>
        <tissue evidence="1">Shoot tissue taken approximately 20 cm above the soil surface</tissue>
    </source>
</reference>
<dbReference type="EMBL" id="GBRH01200473">
    <property type="protein sequence ID" value="JAD97422.1"/>
    <property type="molecule type" value="Transcribed_RNA"/>
</dbReference>